<evidence type="ECO:0000313" key="3">
    <source>
        <dbReference type="Proteomes" id="UP000272942"/>
    </source>
</evidence>
<reference evidence="2 3" key="2">
    <citation type="submission" date="2018-11" db="EMBL/GenBank/DDBJ databases">
        <authorList>
            <consortium name="Pathogen Informatics"/>
        </authorList>
    </citation>
    <scope>NUCLEOTIDE SEQUENCE [LARGE SCALE GENOMIC DNA]</scope>
    <source>
        <strain evidence="2 3">Egypt</strain>
    </source>
</reference>
<evidence type="ECO:0000256" key="1">
    <source>
        <dbReference type="SAM" id="MobiDB-lite"/>
    </source>
</evidence>
<keyword evidence="3" id="KW-1185">Reference proteome</keyword>
<name>A0A183AXE8_9TREM</name>
<feature type="region of interest" description="Disordered" evidence="1">
    <location>
        <begin position="64"/>
        <end position="84"/>
    </location>
</feature>
<dbReference type="WBParaSite" id="ECPE_0001166801-mRNA-1">
    <property type="protein sequence ID" value="ECPE_0001166801-mRNA-1"/>
    <property type="gene ID" value="ECPE_0001166801"/>
</dbReference>
<accession>A0A183AXE8</accession>
<protein>
    <submittedName>
        <fullName evidence="2 4">Uncharacterized protein</fullName>
    </submittedName>
</protein>
<proteinExistence type="predicted"/>
<dbReference type="Proteomes" id="UP000272942">
    <property type="component" value="Unassembled WGS sequence"/>
</dbReference>
<gene>
    <name evidence="2" type="ORF">ECPE_LOCUS11633</name>
</gene>
<evidence type="ECO:0000313" key="2">
    <source>
        <dbReference type="EMBL" id="VDP88756.1"/>
    </source>
</evidence>
<reference evidence="4" key="1">
    <citation type="submission" date="2016-06" db="UniProtKB">
        <authorList>
            <consortium name="WormBaseParasite"/>
        </authorList>
    </citation>
    <scope>IDENTIFICATION</scope>
</reference>
<sequence>MFHVVAAQGYNINLHCLQVTKRESDNFFQYAGPVPTWFVDRGSISLPGLQLWRLGPVLSKPSYATTGHDWPEPNDPTPSSGRGMPTRRHLEAWLGPHPASKASQAASAEEALLTTFSWRRCFASRNLKGDIFGGNIFCPVWAIDVQMDHQLAKSDNIPPHIYGDYCLTASVLITAFASVS</sequence>
<evidence type="ECO:0000313" key="4">
    <source>
        <dbReference type="WBParaSite" id="ECPE_0001166801-mRNA-1"/>
    </source>
</evidence>
<organism evidence="4">
    <name type="scientific">Echinostoma caproni</name>
    <dbReference type="NCBI Taxonomy" id="27848"/>
    <lineage>
        <taxon>Eukaryota</taxon>
        <taxon>Metazoa</taxon>
        <taxon>Spiralia</taxon>
        <taxon>Lophotrochozoa</taxon>
        <taxon>Platyhelminthes</taxon>
        <taxon>Trematoda</taxon>
        <taxon>Digenea</taxon>
        <taxon>Plagiorchiida</taxon>
        <taxon>Echinostomata</taxon>
        <taxon>Echinostomatoidea</taxon>
        <taxon>Echinostomatidae</taxon>
        <taxon>Echinostoma</taxon>
    </lineage>
</organism>
<dbReference type="AlphaFoldDB" id="A0A183AXE8"/>
<dbReference type="EMBL" id="UZAN01051203">
    <property type="protein sequence ID" value="VDP88756.1"/>
    <property type="molecule type" value="Genomic_DNA"/>
</dbReference>